<keyword evidence="4" id="KW-1185">Reference proteome</keyword>
<dbReference type="PROSITE" id="PS50975">
    <property type="entry name" value="ATP_GRASP"/>
    <property type="match status" value="1"/>
</dbReference>
<dbReference type="EMBL" id="JACOOH010000003">
    <property type="protein sequence ID" value="MBC5620994.1"/>
    <property type="molecule type" value="Genomic_DNA"/>
</dbReference>
<evidence type="ECO:0000313" key="4">
    <source>
        <dbReference type="Proteomes" id="UP000646484"/>
    </source>
</evidence>
<keyword evidence="1" id="KW-0547">Nucleotide-binding</keyword>
<evidence type="ECO:0000313" key="3">
    <source>
        <dbReference type="EMBL" id="MBC5620994.1"/>
    </source>
</evidence>
<feature type="domain" description="ATP-grasp" evidence="2">
    <location>
        <begin position="142"/>
        <end position="349"/>
    </location>
</feature>
<proteinExistence type="predicted"/>
<protein>
    <recommendedName>
        <fullName evidence="2">ATP-grasp domain-containing protein</fullName>
    </recommendedName>
</protein>
<accession>A0ABR7CZ86</accession>
<dbReference type="RefSeq" id="WP_186975631.1">
    <property type="nucleotide sequence ID" value="NZ_JACOOH010000003.1"/>
</dbReference>
<gene>
    <name evidence="3" type="ORF">H8S64_07780</name>
</gene>
<reference evidence="3 4" key="1">
    <citation type="submission" date="2020-08" db="EMBL/GenBank/DDBJ databases">
        <title>Genome public.</title>
        <authorList>
            <person name="Liu C."/>
            <person name="Sun Q."/>
        </authorList>
    </citation>
    <scope>NUCLEOTIDE SEQUENCE [LARGE SCALE GENOMIC DNA]</scope>
    <source>
        <strain evidence="3 4">NSJ-56</strain>
    </source>
</reference>
<comment type="caution">
    <text evidence="3">The sequence shown here is derived from an EMBL/GenBank/DDBJ whole genome shotgun (WGS) entry which is preliminary data.</text>
</comment>
<keyword evidence="1" id="KW-0067">ATP-binding</keyword>
<sequence length="399" mass="46110">MQDLYLFNPDNEISVANGTNGYTPKANIAVMADNLSFLMAYLTGEEDYVLVSRLPGYDFLERRREVFGLTCKPILWDRACLLSFREVRPWGWSPRVHNLLGELKTRCGERFRQGVMAEWNDERRELYSRQRARECLEFIRQRLPLVEATVVPRQCSSLDAIREITGEESVVVKAPWSSSGKGILFIPRGEFTKKEEEIVSGMLHKQGFVMVEKRLNRILDFAMEFKMDNDFQLQYLGFSVFKTGKRGEYEGNVVASESRLRGMISAYADEEVLERVRELLTEALLEQYRGIYTGYLGVDMMIYQDEEGRYRVQPCVEINLRYNMGIVALQLQRHLAEGAEGRFCIRFSAKAGEIRGSAEERRKMFPLEIHHGKVVSGYINLTPVDEESRFVAELIVEKK</sequence>
<name>A0ABR7CZ86_9BACT</name>
<evidence type="ECO:0000256" key="1">
    <source>
        <dbReference type="PROSITE-ProRule" id="PRU00409"/>
    </source>
</evidence>
<evidence type="ECO:0000259" key="2">
    <source>
        <dbReference type="PROSITE" id="PS50975"/>
    </source>
</evidence>
<organism evidence="3 4">
    <name type="scientific">Butyricimonas hominis</name>
    <dbReference type="NCBI Taxonomy" id="2763032"/>
    <lineage>
        <taxon>Bacteria</taxon>
        <taxon>Pseudomonadati</taxon>
        <taxon>Bacteroidota</taxon>
        <taxon>Bacteroidia</taxon>
        <taxon>Bacteroidales</taxon>
        <taxon>Odoribacteraceae</taxon>
        <taxon>Butyricimonas</taxon>
    </lineage>
</organism>
<dbReference type="Proteomes" id="UP000646484">
    <property type="component" value="Unassembled WGS sequence"/>
</dbReference>
<dbReference type="InterPro" id="IPR011761">
    <property type="entry name" value="ATP-grasp"/>
</dbReference>
<dbReference type="SUPFAM" id="SSF56059">
    <property type="entry name" value="Glutathione synthetase ATP-binding domain-like"/>
    <property type="match status" value="1"/>
</dbReference>